<organism evidence="2 3">
    <name type="scientific">Ladona fulva</name>
    <name type="common">Scarce chaser dragonfly</name>
    <name type="synonym">Libellula fulva</name>
    <dbReference type="NCBI Taxonomy" id="123851"/>
    <lineage>
        <taxon>Eukaryota</taxon>
        <taxon>Metazoa</taxon>
        <taxon>Ecdysozoa</taxon>
        <taxon>Arthropoda</taxon>
        <taxon>Hexapoda</taxon>
        <taxon>Insecta</taxon>
        <taxon>Pterygota</taxon>
        <taxon>Palaeoptera</taxon>
        <taxon>Odonata</taxon>
        <taxon>Epiprocta</taxon>
        <taxon>Anisoptera</taxon>
        <taxon>Libelluloidea</taxon>
        <taxon>Libellulidae</taxon>
        <taxon>Ladona</taxon>
    </lineage>
</organism>
<name>A0A8K0NY20_LADFU</name>
<proteinExistence type="predicted"/>
<dbReference type="Proteomes" id="UP000792457">
    <property type="component" value="Unassembled WGS sequence"/>
</dbReference>
<dbReference type="OrthoDB" id="10676942at2759"/>
<reference evidence="2" key="1">
    <citation type="submission" date="2013-04" db="EMBL/GenBank/DDBJ databases">
        <authorList>
            <person name="Qu J."/>
            <person name="Murali S.C."/>
            <person name="Bandaranaike D."/>
            <person name="Bellair M."/>
            <person name="Blankenburg K."/>
            <person name="Chao H."/>
            <person name="Dinh H."/>
            <person name="Doddapaneni H."/>
            <person name="Downs B."/>
            <person name="Dugan-Rocha S."/>
            <person name="Elkadiri S."/>
            <person name="Gnanaolivu R.D."/>
            <person name="Hernandez B."/>
            <person name="Javaid M."/>
            <person name="Jayaseelan J.C."/>
            <person name="Lee S."/>
            <person name="Li M."/>
            <person name="Ming W."/>
            <person name="Munidasa M."/>
            <person name="Muniz J."/>
            <person name="Nguyen L."/>
            <person name="Ongeri F."/>
            <person name="Osuji N."/>
            <person name="Pu L.-L."/>
            <person name="Puazo M."/>
            <person name="Qu C."/>
            <person name="Quiroz J."/>
            <person name="Raj R."/>
            <person name="Weissenberger G."/>
            <person name="Xin Y."/>
            <person name="Zou X."/>
            <person name="Han Y."/>
            <person name="Richards S."/>
            <person name="Worley K."/>
            <person name="Muzny D."/>
            <person name="Gibbs R."/>
        </authorList>
    </citation>
    <scope>NUCLEOTIDE SEQUENCE</scope>
    <source>
        <strain evidence="2">Sampled in the wild</strain>
    </source>
</reference>
<sequence length="659" mass="74853">MMPAATASVLTRPHLPIPPIIRRPSEQNFYRSRNHIQDFPSPSPIVTEAFRPQATIRNDPESSRNLDYEQENIASKQNTQRFSQQDENRFQNQEGNNHMGHSQQQQRRPLNEEGIMGGTRSYQPNGSIINTRMVSDPLAPATDVYSYLNRLSELFPDIHPTQLQRVFDDCGRDFLRTIDNVLYARRFRKSVIAHMSKFRSLNRSQAQKNLILNSQQQKERNSEDTIKNTQQPQLESQMRNSPKSRQLTTSASGQQSKRSRILAFTTPKTQRDSTKSGEKHTPRTIQSYSSLSGNTPLTQSNKKPSPPPNVFLHPVINDQQPSGNTNASPRYMISLKRPHTLHYGAPPSISSNLTLPLVLENSYFQNSLPLPAVRYPVLEDSSLARNNSFRSPGSVDHHFLDSAQDKQQQQPPHLPLEQVEQVPSTQQEMQKEHEMQKEAEQMDGANVSQATDLSYSSENFEIVQQANEADPWSNLIKTFCEPLHSIDTEGNRLMMQFIPSSQNEENGENETSHECGSYLYRQVHQRSGDEVDQNDQGEVANDLNASRSSESVNQENGGNQNDSTSVRDVVQGEDHSPLVRTQMLRKSNLTSLDYRSDTADQKESMGDVPKEVAQVAGHKQNVNQLILEENSWTENEENSEDRGNDLEVDQSDEEYTHHQ</sequence>
<protein>
    <submittedName>
        <fullName evidence="2">Uncharacterized protein</fullName>
    </submittedName>
</protein>
<reference evidence="2" key="2">
    <citation type="submission" date="2017-10" db="EMBL/GenBank/DDBJ databases">
        <title>Ladona fulva Genome sequencing and assembly.</title>
        <authorList>
            <person name="Murali S."/>
            <person name="Richards S."/>
            <person name="Bandaranaike D."/>
            <person name="Bellair M."/>
            <person name="Blankenburg K."/>
            <person name="Chao H."/>
            <person name="Dinh H."/>
            <person name="Doddapaneni H."/>
            <person name="Dugan-Rocha S."/>
            <person name="Elkadiri S."/>
            <person name="Gnanaolivu R."/>
            <person name="Hernandez B."/>
            <person name="Skinner E."/>
            <person name="Javaid M."/>
            <person name="Lee S."/>
            <person name="Li M."/>
            <person name="Ming W."/>
            <person name="Munidasa M."/>
            <person name="Muniz J."/>
            <person name="Nguyen L."/>
            <person name="Hughes D."/>
            <person name="Osuji N."/>
            <person name="Pu L.-L."/>
            <person name="Puazo M."/>
            <person name="Qu C."/>
            <person name="Quiroz J."/>
            <person name="Raj R."/>
            <person name="Weissenberger G."/>
            <person name="Xin Y."/>
            <person name="Zou X."/>
            <person name="Han Y."/>
            <person name="Worley K."/>
            <person name="Muzny D."/>
            <person name="Gibbs R."/>
        </authorList>
    </citation>
    <scope>NUCLEOTIDE SEQUENCE</scope>
    <source>
        <strain evidence="2">Sampled in the wild</strain>
    </source>
</reference>
<dbReference type="AlphaFoldDB" id="A0A8K0NY20"/>
<evidence type="ECO:0000313" key="3">
    <source>
        <dbReference type="Proteomes" id="UP000792457"/>
    </source>
</evidence>
<keyword evidence="3" id="KW-1185">Reference proteome</keyword>
<feature type="region of interest" description="Disordered" evidence="1">
    <location>
        <begin position="628"/>
        <end position="659"/>
    </location>
</feature>
<feature type="compositionally biased region" description="Polar residues" evidence="1">
    <location>
        <begin position="227"/>
        <end position="256"/>
    </location>
</feature>
<feature type="compositionally biased region" description="Basic and acidic residues" evidence="1">
    <location>
        <begin position="429"/>
        <end position="440"/>
    </location>
</feature>
<feature type="region of interest" description="Disordered" evidence="1">
    <location>
        <begin position="419"/>
        <end position="450"/>
    </location>
</feature>
<feature type="compositionally biased region" description="Basic and acidic residues" evidence="1">
    <location>
        <begin position="269"/>
        <end position="281"/>
    </location>
</feature>
<feature type="compositionally biased region" description="Polar residues" evidence="1">
    <location>
        <begin position="283"/>
        <end position="303"/>
    </location>
</feature>
<evidence type="ECO:0000313" key="2">
    <source>
        <dbReference type="EMBL" id="KAG8224014.1"/>
    </source>
</evidence>
<evidence type="ECO:0000256" key="1">
    <source>
        <dbReference type="SAM" id="MobiDB-lite"/>
    </source>
</evidence>
<gene>
    <name evidence="2" type="ORF">J437_LFUL001091</name>
</gene>
<feature type="region of interest" description="Disordered" evidence="1">
    <location>
        <begin position="544"/>
        <end position="578"/>
    </location>
</feature>
<comment type="caution">
    <text evidence="2">The sequence shown here is derived from an EMBL/GenBank/DDBJ whole genome shotgun (WGS) entry which is preliminary data.</text>
</comment>
<feature type="compositionally biased region" description="Polar residues" evidence="1">
    <location>
        <begin position="544"/>
        <end position="566"/>
    </location>
</feature>
<accession>A0A8K0NY20</accession>
<dbReference type="EMBL" id="KZ308182">
    <property type="protein sequence ID" value="KAG8224014.1"/>
    <property type="molecule type" value="Genomic_DNA"/>
</dbReference>
<feature type="region of interest" description="Disordered" evidence="1">
    <location>
        <begin position="214"/>
        <end position="308"/>
    </location>
</feature>
<feature type="compositionally biased region" description="Basic and acidic residues" evidence="1">
    <location>
        <begin position="217"/>
        <end position="226"/>
    </location>
</feature>
<dbReference type="CDD" id="cd14279">
    <property type="entry name" value="CUE"/>
    <property type="match status" value="1"/>
</dbReference>